<keyword evidence="5" id="KW-1185">Reference proteome</keyword>
<dbReference type="AlphaFoldDB" id="A0A4E0REX4"/>
<dbReference type="GO" id="GO:0030060">
    <property type="term" value="F:L-malate dehydrogenase (NAD+) activity"/>
    <property type="evidence" value="ECO:0007669"/>
    <property type="project" value="TreeGrafter"/>
</dbReference>
<keyword evidence="1" id="KW-0560">Oxidoreductase</keyword>
<dbReference type="GO" id="GO:0006099">
    <property type="term" value="P:tricarboxylic acid cycle"/>
    <property type="evidence" value="ECO:0007669"/>
    <property type="project" value="TreeGrafter"/>
</dbReference>
<dbReference type="SUPFAM" id="SSF56327">
    <property type="entry name" value="LDH C-terminal domain-like"/>
    <property type="match status" value="1"/>
</dbReference>
<dbReference type="GO" id="GO:0005739">
    <property type="term" value="C:mitochondrion"/>
    <property type="evidence" value="ECO:0007669"/>
    <property type="project" value="TreeGrafter"/>
</dbReference>
<feature type="domain" description="Lactate/malate dehydrogenase C-terminal" evidence="3">
    <location>
        <begin position="1"/>
        <end position="83"/>
    </location>
</feature>
<organism evidence="4 5">
    <name type="scientific">Fasciola hepatica</name>
    <name type="common">Liver fluke</name>
    <dbReference type="NCBI Taxonomy" id="6192"/>
    <lineage>
        <taxon>Eukaryota</taxon>
        <taxon>Metazoa</taxon>
        <taxon>Spiralia</taxon>
        <taxon>Lophotrochozoa</taxon>
        <taxon>Platyhelminthes</taxon>
        <taxon>Trematoda</taxon>
        <taxon>Digenea</taxon>
        <taxon>Plagiorchiida</taxon>
        <taxon>Echinostomata</taxon>
        <taxon>Echinostomatoidea</taxon>
        <taxon>Fasciolidae</taxon>
        <taxon>Fasciola</taxon>
    </lineage>
</organism>
<reference evidence="4" key="1">
    <citation type="submission" date="2019-03" db="EMBL/GenBank/DDBJ databases">
        <title>Improved annotation for the trematode Fasciola hepatica.</title>
        <authorList>
            <person name="Choi Y.-J."/>
            <person name="Martin J."/>
            <person name="Mitreva M."/>
        </authorList>
    </citation>
    <scope>NUCLEOTIDE SEQUENCE [LARGE SCALE GENOMIC DNA]</scope>
</reference>
<name>A0A4E0REX4_FASHE</name>
<dbReference type="Gene3D" id="3.90.110.10">
    <property type="entry name" value="Lactate dehydrogenase/glycoside hydrolase, family 4, C-terminal"/>
    <property type="match status" value="1"/>
</dbReference>
<dbReference type="EMBL" id="JXXN02005569">
    <property type="protein sequence ID" value="THD19817.1"/>
    <property type="molecule type" value="Genomic_DNA"/>
</dbReference>
<evidence type="ECO:0000313" key="4">
    <source>
        <dbReference type="EMBL" id="THD19817.1"/>
    </source>
</evidence>
<evidence type="ECO:0000259" key="3">
    <source>
        <dbReference type="Pfam" id="PF02866"/>
    </source>
</evidence>
<dbReference type="InterPro" id="IPR022383">
    <property type="entry name" value="Lactate/malate_DH_C"/>
</dbReference>
<dbReference type="PANTHER" id="PTHR11540">
    <property type="entry name" value="MALATE AND LACTATE DEHYDROGENASE"/>
    <property type="match status" value="1"/>
</dbReference>
<dbReference type="PANTHER" id="PTHR11540:SF16">
    <property type="entry name" value="MALATE DEHYDROGENASE, MITOCHONDRIAL"/>
    <property type="match status" value="1"/>
</dbReference>
<dbReference type="Proteomes" id="UP000230066">
    <property type="component" value="Unassembled WGS sequence"/>
</dbReference>
<evidence type="ECO:0000256" key="2">
    <source>
        <dbReference type="ARBA" id="ARBA00023027"/>
    </source>
</evidence>
<sequence length="90" mass="9890">MAYSGVRFATSLMEAMTGRAGVVECAFVQSDVSECEFFATPITLGPNGVERNMGIGKLNEYEIELLKIVIPELKKNIKRGKEFAATFKPV</sequence>
<keyword evidence="2" id="KW-0520">NAD</keyword>
<protein>
    <submittedName>
        <fullName evidence="4">Malate dehydrogenase</fullName>
    </submittedName>
</protein>
<dbReference type="Pfam" id="PF02866">
    <property type="entry name" value="Ldh_1_C"/>
    <property type="match status" value="1"/>
</dbReference>
<dbReference type="InterPro" id="IPR015955">
    <property type="entry name" value="Lactate_DH/Glyco_Ohase_4_C"/>
</dbReference>
<evidence type="ECO:0000313" key="5">
    <source>
        <dbReference type="Proteomes" id="UP000230066"/>
    </source>
</evidence>
<proteinExistence type="predicted"/>
<comment type="caution">
    <text evidence="4">The sequence shown here is derived from an EMBL/GenBank/DDBJ whole genome shotgun (WGS) entry which is preliminary data.</text>
</comment>
<evidence type="ECO:0000256" key="1">
    <source>
        <dbReference type="ARBA" id="ARBA00023002"/>
    </source>
</evidence>
<gene>
    <name evidence="4" type="ORF">D915_009078</name>
</gene>
<accession>A0A4E0REX4</accession>